<protein>
    <submittedName>
        <fullName evidence="6">Uncharacterized protein</fullName>
    </submittedName>
</protein>
<dbReference type="PANTHER" id="PTHR44889">
    <property type="entry name" value="INACTIVE HYDROXYSTEROID DEHYDROGENASE-LIKE PROTEIN 1"/>
    <property type="match status" value="1"/>
</dbReference>
<dbReference type="PRINTS" id="PR00081">
    <property type="entry name" value="GDHRDH"/>
</dbReference>
<dbReference type="GO" id="GO:0005739">
    <property type="term" value="C:mitochondrion"/>
    <property type="evidence" value="ECO:0007669"/>
    <property type="project" value="UniProtKB-SubCell"/>
</dbReference>
<dbReference type="SUPFAM" id="SSF51735">
    <property type="entry name" value="NAD(P)-binding Rossmann-fold domains"/>
    <property type="match status" value="1"/>
</dbReference>
<feature type="region of interest" description="Disordered" evidence="5">
    <location>
        <begin position="1"/>
        <end position="26"/>
    </location>
</feature>
<reference evidence="6 7" key="1">
    <citation type="submission" date="2024-05" db="EMBL/GenBank/DDBJ databases">
        <authorList>
            <person name="Wallberg A."/>
        </authorList>
    </citation>
    <scope>NUCLEOTIDE SEQUENCE [LARGE SCALE GENOMIC DNA]</scope>
</reference>
<keyword evidence="2" id="KW-0521">NADP</keyword>
<dbReference type="EMBL" id="CAXKWB010001291">
    <property type="protein sequence ID" value="CAL4063904.1"/>
    <property type="molecule type" value="Genomic_DNA"/>
</dbReference>
<keyword evidence="3" id="KW-0496">Mitochondrion</keyword>
<dbReference type="Pfam" id="PF00106">
    <property type="entry name" value="adh_short"/>
    <property type="match status" value="1"/>
</dbReference>
<keyword evidence="7" id="KW-1185">Reference proteome</keyword>
<evidence type="ECO:0000313" key="7">
    <source>
        <dbReference type="Proteomes" id="UP001497623"/>
    </source>
</evidence>
<evidence type="ECO:0000256" key="4">
    <source>
        <dbReference type="ARBA" id="ARBA00038261"/>
    </source>
</evidence>
<name>A0AAV2PUL9_MEGNR</name>
<dbReference type="FunFam" id="3.40.50.720:FF:000137">
    <property type="entry name" value="Hydroxysteroid (17-beta) dehydrogenase 3"/>
    <property type="match status" value="1"/>
</dbReference>
<comment type="similarity">
    <text evidence="4">Belongs to the short-chain dehydrogenases/reductases (SDR) family. 17-beta-HSD 3 subfamily.</text>
</comment>
<feature type="compositionally biased region" description="Polar residues" evidence="5">
    <location>
        <begin position="1"/>
        <end position="10"/>
    </location>
</feature>
<dbReference type="CDD" id="cd05356">
    <property type="entry name" value="17beta-HSD1_like_SDR_c"/>
    <property type="match status" value="1"/>
</dbReference>
<dbReference type="AlphaFoldDB" id="A0AAV2PUL9"/>
<proteinExistence type="inferred from homology"/>
<organism evidence="6 7">
    <name type="scientific">Meganyctiphanes norvegica</name>
    <name type="common">Northern krill</name>
    <name type="synonym">Thysanopoda norvegica</name>
    <dbReference type="NCBI Taxonomy" id="48144"/>
    <lineage>
        <taxon>Eukaryota</taxon>
        <taxon>Metazoa</taxon>
        <taxon>Ecdysozoa</taxon>
        <taxon>Arthropoda</taxon>
        <taxon>Crustacea</taxon>
        <taxon>Multicrustacea</taxon>
        <taxon>Malacostraca</taxon>
        <taxon>Eumalacostraca</taxon>
        <taxon>Eucarida</taxon>
        <taxon>Euphausiacea</taxon>
        <taxon>Euphausiidae</taxon>
        <taxon>Meganyctiphanes</taxon>
    </lineage>
</organism>
<sequence length="341" mass="37117">MARTSSSGLSRNVEPGELGSVDGSNSFGKNVEPGSFDGMLISGWFNLATLRELSEDLGVGNESLAFLNNFTQNSRFGGLLVVTGCTDGIGKSYAKELAKSGMNILLISRTTEKLEKVSKEIGDEFSVETEIVQADFSNGLPIYENIAKHLQNKQIGILVNNVGLMLAYPQAFNEVSERDIWGHVNVNMASVCAMTKLVLPEMLARKKGAIVNIASIAASGPIPLMGIYSASKAFVEYFSLSLESEYSRSGITVQTVCPSYVATNMTSFSPLINTPSLVTPSADTFAASAVRTLGYTSLTSGFWTHGIQSWIVNSFCPRWLFMIFMKNTNKLLLWDHKKNKQ</sequence>
<evidence type="ECO:0000256" key="3">
    <source>
        <dbReference type="ARBA" id="ARBA00023128"/>
    </source>
</evidence>
<dbReference type="InterPro" id="IPR052149">
    <property type="entry name" value="17-beta-HSD3-like"/>
</dbReference>
<evidence type="ECO:0000313" key="6">
    <source>
        <dbReference type="EMBL" id="CAL4063904.1"/>
    </source>
</evidence>
<dbReference type="InterPro" id="IPR002347">
    <property type="entry name" value="SDR_fam"/>
</dbReference>
<comment type="subcellular location">
    <subcellularLocation>
        <location evidence="1">Mitochondrion</location>
    </subcellularLocation>
</comment>
<evidence type="ECO:0000256" key="5">
    <source>
        <dbReference type="SAM" id="MobiDB-lite"/>
    </source>
</evidence>
<gene>
    <name evidence="6" type="ORF">MNOR_LOCUS3700</name>
</gene>
<accession>A0AAV2PUL9</accession>
<comment type="caution">
    <text evidence="6">The sequence shown here is derived from an EMBL/GenBank/DDBJ whole genome shotgun (WGS) entry which is preliminary data.</text>
</comment>
<dbReference type="Proteomes" id="UP001497623">
    <property type="component" value="Unassembled WGS sequence"/>
</dbReference>
<dbReference type="Gene3D" id="3.40.50.720">
    <property type="entry name" value="NAD(P)-binding Rossmann-like Domain"/>
    <property type="match status" value="1"/>
</dbReference>
<dbReference type="PRINTS" id="PR00080">
    <property type="entry name" value="SDRFAMILY"/>
</dbReference>
<evidence type="ECO:0000256" key="1">
    <source>
        <dbReference type="ARBA" id="ARBA00004173"/>
    </source>
</evidence>
<evidence type="ECO:0000256" key="2">
    <source>
        <dbReference type="ARBA" id="ARBA00022857"/>
    </source>
</evidence>
<dbReference type="InterPro" id="IPR036291">
    <property type="entry name" value="NAD(P)-bd_dom_sf"/>
</dbReference>
<feature type="non-terminal residue" evidence="6">
    <location>
        <position position="341"/>
    </location>
</feature>
<dbReference type="PANTHER" id="PTHR44889:SF1">
    <property type="entry name" value="INACTIVE HYDROXYSTEROID DEHYDROGENASE-LIKE PROTEIN 1"/>
    <property type="match status" value="1"/>
</dbReference>